<evidence type="ECO:0000313" key="1">
    <source>
        <dbReference type="EMBL" id="BDS07413.1"/>
    </source>
</evidence>
<protein>
    <submittedName>
        <fullName evidence="1">Uncharacterized protein</fullName>
    </submittedName>
</protein>
<accession>A0AAT9FN78</accession>
<gene>
    <name evidence="1" type="ORF">NT6N_24530</name>
</gene>
<reference evidence="1" key="1">
    <citation type="submission" date="2024-07" db="EMBL/GenBank/DDBJ databases">
        <title>Complete genome sequence of Verrucomicrobiaceae bacterium NT6N.</title>
        <authorList>
            <person name="Huang C."/>
            <person name="Takami H."/>
            <person name="Hamasaki K."/>
        </authorList>
    </citation>
    <scope>NUCLEOTIDE SEQUENCE</scope>
    <source>
        <strain evidence="1">NT6N</strain>
    </source>
</reference>
<dbReference type="AlphaFoldDB" id="A0AAT9FN78"/>
<name>A0AAT9FN78_9BACT</name>
<sequence>MHFFFVILLLPNVELNRRCDKVEGREWLIP</sequence>
<dbReference type="EMBL" id="AP026866">
    <property type="protein sequence ID" value="BDS07413.1"/>
    <property type="molecule type" value="Genomic_DNA"/>
</dbReference>
<dbReference type="KEGG" id="osu:NT6N_24530"/>
<organism evidence="1">
    <name type="scientific">Oceaniferula spumae</name>
    <dbReference type="NCBI Taxonomy" id="2979115"/>
    <lineage>
        <taxon>Bacteria</taxon>
        <taxon>Pseudomonadati</taxon>
        <taxon>Verrucomicrobiota</taxon>
        <taxon>Verrucomicrobiia</taxon>
        <taxon>Verrucomicrobiales</taxon>
        <taxon>Verrucomicrobiaceae</taxon>
        <taxon>Oceaniferula</taxon>
    </lineage>
</organism>
<proteinExistence type="predicted"/>